<organism evidence="1 2">
    <name type="scientific">Mucilaginibacter oryzae</name>
    <dbReference type="NCBI Taxonomy" id="468058"/>
    <lineage>
        <taxon>Bacteria</taxon>
        <taxon>Pseudomonadati</taxon>
        <taxon>Bacteroidota</taxon>
        <taxon>Sphingobacteriia</taxon>
        <taxon>Sphingobacteriales</taxon>
        <taxon>Sphingobacteriaceae</taxon>
        <taxon>Mucilaginibacter</taxon>
    </lineage>
</organism>
<sequence>MSVLNKIKTQIIDNQNINHHENYNINNRNFIGFSTWYNS</sequence>
<comment type="caution">
    <text evidence="1">The sequence shown here is derived from an EMBL/GenBank/DDBJ whole genome shotgun (WGS) entry which is preliminary data.</text>
</comment>
<evidence type="ECO:0000313" key="2">
    <source>
        <dbReference type="Proteomes" id="UP000245678"/>
    </source>
</evidence>
<evidence type="ECO:0000313" key="1">
    <source>
        <dbReference type="EMBL" id="PWK78032.1"/>
    </source>
</evidence>
<gene>
    <name evidence="1" type="ORF">LX99_01872</name>
</gene>
<dbReference type="AlphaFoldDB" id="A0A316HSU0"/>
<dbReference type="Proteomes" id="UP000245678">
    <property type="component" value="Unassembled WGS sequence"/>
</dbReference>
<dbReference type="EMBL" id="QGHA01000003">
    <property type="protein sequence ID" value="PWK78032.1"/>
    <property type="molecule type" value="Genomic_DNA"/>
</dbReference>
<protein>
    <submittedName>
        <fullName evidence="1">Uncharacterized protein</fullName>
    </submittedName>
</protein>
<reference evidence="1 2" key="1">
    <citation type="submission" date="2018-05" db="EMBL/GenBank/DDBJ databases">
        <title>Genomic Encyclopedia of Archaeal and Bacterial Type Strains, Phase II (KMG-II): from individual species to whole genera.</title>
        <authorList>
            <person name="Goeker M."/>
        </authorList>
    </citation>
    <scope>NUCLEOTIDE SEQUENCE [LARGE SCALE GENOMIC DNA]</scope>
    <source>
        <strain evidence="1 2">DSM 19975</strain>
    </source>
</reference>
<keyword evidence="2" id="KW-1185">Reference proteome</keyword>
<name>A0A316HSU0_9SPHI</name>
<accession>A0A316HSU0</accession>
<proteinExistence type="predicted"/>